<evidence type="ECO:0000256" key="3">
    <source>
        <dbReference type="ARBA" id="ARBA00022840"/>
    </source>
</evidence>
<dbReference type="EMBL" id="CR382122">
    <property type="protein sequence ID" value="CAH02346.1"/>
    <property type="molecule type" value="Genomic_DNA"/>
</dbReference>
<dbReference type="Gene3D" id="1.10.10.520">
    <property type="entry name" value="Ubiquitin activating enzymes (Uba3). Chain: B, domain 2"/>
    <property type="match status" value="1"/>
</dbReference>
<dbReference type="GO" id="GO:0045116">
    <property type="term" value="P:protein neddylation"/>
    <property type="evidence" value="ECO:0007669"/>
    <property type="project" value="UniProtKB-UniRule"/>
</dbReference>
<accession>Q6CVT6</accession>
<sequence length="313" mass="34852">MDVSDVKILILGAGGLGCEIVKTLALYGLPELHIVDMDTIELTNLNRQFLFSTRDIGKPKASVAAEAINRLQIPCKNGVTGFVHVVPHNQDLTQFNDDFISQFDIIVSGLDSIEARRWINFKLHDVTVKSNFKTVIPFIDGATEGLMGNCKLIVPGFTSCYECSLSTLPQNTETYPLCTLASNPRTLAHCIQYASIILWPREFPNRPHDLESPDDLQWLYEKSLHRAEEFNIHHSTLTTRYVLGVLKSIIPSVTTTNSIIAGQCCKQAIDLLTDKIDIETCPTFTMYNGEAGATMFSYRHERDASCTVCSVFA</sequence>
<dbReference type="GO" id="GO:0005634">
    <property type="term" value="C:nucleus"/>
    <property type="evidence" value="ECO:0007669"/>
    <property type="project" value="TreeGrafter"/>
</dbReference>
<evidence type="ECO:0000256" key="5">
    <source>
        <dbReference type="RuleBase" id="RU368009"/>
    </source>
</evidence>
<dbReference type="InterPro" id="IPR045886">
    <property type="entry name" value="ThiF/MoeB/HesA"/>
</dbReference>
<evidence type="ECO:0000256" key="2">
    <source>
        <dbReference type="ARBA" id="ARBA00022786"/>
    </source>
</evidence>
<dbReference type="InterPro" id="IPR023318">
    <property type="entry name" value="Ub_act_enz_dom_a_sf"/>
</dbReference>
<keyword evidence="8" id="KW-1185">Reference proteome</keyword>
<dbReference type="GO" id="GO:0005737">
    <property type="term" value="C:cytoplasm"/>
    <property type="evidence" value="ECO:0007669"/>
    <property type="project" value="TreeGrafter"/>
</dbReference>
<dbReference type="PANTHER" id="PTHR10953">
    <property type="entry name" value="UBIQUITIN-ACTIVATING ENZYME E1"/>
    <property type="match status" value="1"/>
</dbReference>
<proteinExistence type="inferred from homology"/>
<gene>
    <name evidence="7" type="ORF">KLLA0_B09526g</name>
</gene>
<dbReference type="AlphaFoldDB" id="Q6CVT6"/>
<dbReference type="PROSITE" id="PS51257">
    <property type="entry name" value="PROKAR_LIPOPROTEIN"/>
    <property type="match status" value="1"/>
</dbReference>
<name>Q6CVT6_KLULA</name>
<dbReference type="InterPro" id="IPR033127">
    <property type="entry name" value="UBQ-activ_enz_E1_Cys_AS"/>
</dbReference>
<dbReference type="EC" id="6.2.1.64" evidence="5"/>
<protein>
    <recommendedName>
        <fullName evidence="5">NEDD8-activating enzyme E1 catalytic subunit</fullName>
        <ecNumber evidence="5">6.2.1.64</ecNumber>
    </recommendedName>
</protein>
<dbReference type="GO" id="GO:0019781">
    <property type="term" value="F:NEDD8 activating enzyme activity"/>
    <property type="evidence" value="ECO:0007669"/>
    <property type="project" value="UniProtKB-UniRule"/>
</dbReference>
<dbReference type="PaxDb" id="284590-Q6CVT6"/>
<dbReference type="UniPathway" id="UPA00885"/>
<dbReference type="SUPFAM" id="SSF69572">
    <property type="entry name" value="Activating enzymes of the ubiquitin-like proteins"/>
    <property type="match status" value="1"/>
</dbReference>
<dbReference type="InterPro" id="IPR035985">
    <property type="entry name" value="Ubiquitin-activating_enz"/>
</dbReference>
<keyword evidence="5" id="KW-0436">Ligase</keyword>
<dbReference type="InParanoid" id="Q6CVT6"/>
<dbReference type="Gene3D" id="3.40.50.720">
    <property type="entry name" value="NAD(P)-binding Rossmann-like Domain"/>
    <property type="match status" value="1"/>
</dbReference>
<evidence type="ECO:0000256" key="4">
    <source>
        <dbReference type="PROSITE-ProRule" id="PRU10132"/>
    </source>
</evidence>
<dbReference type="HOGENOM" id="CLU_013325_13_0_1"/>
<dbReference type="Pfam" id="PF00899">
    <property type="entry name" value="ThiF"/>
    <property type="match status" value="1"/>
</dbReference>
<keyword evidence="2 5" id="KW-0833">Ubl conjugation pathway</keyword>
<dbReference type="STRING" id="284590.Q6CVT6"/>
<keyword evidence="3 5" id="KW-0067">ATP-binding</keyword>
<reference evidence="7 8" key="1">
    <citation type="journal article" date="2004" name="Nature">
        <title>Genome evolution in yeasts.</title>
        <authorList>
            <consortium name="Genolevures"/>
            <person name="Dujon B."/>
            <person name="Sherman D."/>
            <person name="Fischer G."/>
            <person name="Durrens P."/>
            <person name="Casaregola S."/>
            <person name="Lafontaine I."/>
            <person name="de Montigny J."/>
            <person name="Marck C."/>
            <person name="Neuveglise C."/>
            <person name="Talla E."/>
            <person name="Goffard N."/>
            <person name="Frangeul L."/>
            <person name="Aigle M."/>
            <person name="Anthouard V."/>
            <person name="Babour A."/>
            <person name="Barbe V."/>
            <person name="Barnay S."/>
            <person name="Blanchin S."/>
            <person name="Beckerich J.M."/>
            <person name="Beyne E."/>
            <person name="Bleykasten C."/>
            <person name="Boisrame A."/>
            <person name="Boyer J."/>
            <person name="Cattolico L."/>
            <person name="Confanioleri F."/>
            <person name="de Daruvar A."/>
            <person name="Despons L."/>
            <person name="Fabre E."/>
            <person name="Fairhead C."/>
            <person name="Ferry-Dumazet H."/>
            <person name="Groppi A."/>
            <person name="Hantraye F."/>
            <person name="Hennequin C."/>
            <person name="Jauniaux N."/>
            <person name="Joyet P."/>
            <person name="Kachouri R."/>
            <person name="Kerrest A."/>
            <person name="Koszul R."/>
            <person name="Lemaire M."/>
            <person name="Lesur I."/>
            <person name="Ma L."/>
            <person name="Muller H."/>
            <person name="Nicaud J.M."/>
            <person name="Nikolski M."/>
            <person name="Oztas S."/>
            <person name="Ozier-Kalogeropoulos O."/>
            <person name="Pellenz S."/>
            <person name="Potier S."/>
            <person name="Richard G.F."/>
            <person name="Straub M.L."/>
            <person name="Suleau A."/>
            <person name="Swennene D."/>
            <person name="Tekaia F."/>
            <person name="Wesolowski-Louvel M."/>
            <person name="Westhof E."/>
            <person name="Wirth B."/>
            <person name="Zeniou-Meyer M."/>
            <person name="Zivanovic I."/>
            <person name="Bolotin-Fukuhara M."/>
            <person name="Thierry A."/>
            <person name="Bouchier C."/>
            <person name="Caudron B."/>
            <person name="Scarpelli C."/>
            <person name="Gaillardin C."/>
            <person name="Weissenbach J."/>
            <person name="Wincker P."/>
            <person name="Souciet J.L."/>
        </authorList>
    </citation>
    <scope>NUCLEOTIDE SEQUENCE [LARGE SCALE GENOMIC DNA]</scope>
    <source>
        <strain evidence="8">ATCC 8585 / CBS 2359 / DSM 70799 / NBRC 1267 / NRRL Y-1140 / WM37</strain>
    </source>
</reference>
<dbReference type="InterPro" id="IPR000594">
    <property type="entry name" value="ThiF_NAD_FAD-bd"/>
</dbReference>
<feature type="domain" description="THIF-type NAD/FAD binding fold" evidence="6">
    <location>
        <begin position="3"/>
        <end position="307"/>
    </location>
</feature>
<dbReference type="FunCoup" id="Q6CVT6">
    <property type="interactions" value="1265"/>
</dbReference>
<dbReference type="KEGG" id="kla:KLLA0_B09526g"/>
<dbReference type="PANTHER" id="PTHR10953:SF6">
    <property type="entry name" value="NEDD8-ACTIVATING ENZYME E1 CATALYTIC SUBUNIT"/>
    <property type="match status" value="1"/>
</dbReference>
<dbReference type="OMA" id="PYLENYM"/>
<dbReference type="FunFam" id="3.50.50.80:FF:000002">
    <property type="entry name" value="SUMO-activating enzyme subunit 2"/>
    <property type="match status" value="1"/>
</dbReference>
<comment type="pathway">
    <text evidence="5">Protein modification; protein neddylation.</text>
</comment>
<comment type="function">
    <text evidence="5">Catalytic subunit of the dimeric E1 enzyme, which activates NEDD8.</text>
</comment>
<evidence type="ECO:0000313" key="8">
    <source>
        <dbReference type="Proteomes" id="UP000000598"/>
    </source>
</evidence>
<organism evidence="7 8">
    <name type="scientific">Kluyveromyces lactis (strain ATCC 8585 / CBS 2359 / DSM 70799 / NBRC 1267 / NRRL Y-1140 / WM37)</name>
    <name type="common">Yeast</name>
    <name type="synonym">Candida sphaerica</name>
    <dbReference type="NCBI Taxonomy" id="284590"/>
    <lineage>
        <taxon>Eukaryota</taxon>
        <taxon>Fungi</taxon>
        <taxon>Dikarya</taxon>
        <taxon>Ascomycota</taxon>
        <taxon>Saccharomycotina</taxon>
        <taxon>Saccharomycetes</taxon>
        <taxon>Saccharomycetales</taxon>
        <taxon>Saccharomycetaceae</taxon>
        <taxon>Kluyveromyces</taxon>
    </lineage>
</organism>
<comment type="catalytic activity">
    <reaction evidence="5">
        <text>ATP + [NEDD8 protein] + [E1 NEDD8-activating enzyme]-L-cysteine = AMP + diphosphate + [E1 NEDD8-activating enzyme]-S-[NEDD8 protein]-yl-L-cysteine.</text>
        <dbReference type="EC" id="6.2.1.64"/>
    </reaction>
</comment>
<evidence type="ECO:0000259" key="6">
    <source>
        <dbReference type="Pfam" id="PF00899"/>
    </source>
</evidence>
<feature type="active site" description="Glycyl thioester intermediate" evidence="4">
    <location>
        <position position="178"/>
    </location>
</feature>
<dbReference type="PROSITE" id="PS00865">
    <property type="entry name" value="UBIQUITIN_ACTIVAT_2"/>
    <property type="match status" value="1"/>
</dbReference>
<evidence type="ECO:0000313" key="7">
    <source>
        <dbReference type="EMBL" id="CAH02346.1"/>
    </source>
</evidence>
<comment type="similarity">
    <text evidence="5">Belongs to the ubiquitin-activating E1 family. UBA3 subfamily.</text>
</comment>
<keyword evidence="1 5" id="KW-0547">Nucleotide-binding</keyword>
<dbReference type="Proteomes" id="UP000000598">
    <property type="component" value="Chromosome B"/>
</dbReference>
<evidence type="ECO:0000256" key="1">
    <source>
        <dbReference type="ARBA" id="ARBA00022741"/>
    </source>
</evidence>
<dbReference type="eggNOG" id="KOG2015">
    <property type="taxonomic scope" value="Eukaryota"/>
</dbReference>
<dbReference type="GO" id="GO:0005524">
    <property type="term" value="F:ATP binding"/>
    <property type="evidence" value="ECO:0007669"/>
    <property type="project" value="UniProtKB-UniRule"/>
</dbReference>